<reference evidence="2 3" key="1">
    <citation type="submission" date="2016-10" db="EMBL/GenBank/DDBJ databases">
        <authorList>
            <person name="de Groot N.N."/>
        </authorList>
    </citation>
    <scope>NUCLEOTIDE SEQUENCE [LARGE SCALE GENOMIC DNA]</scope>
    <source>
        <strain evidence="2 3">CGMCC 1.9167</strain>
    </source>
</reference>
<gene>
    <name evidence="2" type="ORF">SAMN05216203_3188</name>
</gene>
<keyword evidence="1" id="KW-0472">Membrane</keyword>
<dbReference type="InterPro" id="IPR007404">
    <property type="entry name" value="YdjM-like"/>
</dbReference>
<dbReference type="RefSeq" id="WP_092015439.1">
    <property type="nucleotide sequence ID" value="NZ_FOYW01000003.1"/>
</dbReference>
<dbReference type="AlphaFoldDB" id="A0A1I6JRD4"/>
<name>A0A1I6JRD4_9GAMM</name>
<dbReference type="Proteomes" id="UP000198644">
    <property type="component" value="Unassembled WGS sequence"/>
</dbReference>
<dbReference type="STRING" id="650891.SAMN05216203_3188"/>
<dbReference type="OrthoDB" id="9781927at2"/>
<dbReference type="PANTHER" id="PTHR40031:SF1">
    <property type="entry name" value="MEMBRANE-BOUND METAL-DEPENDENT HYDROLASE"/>
    <property type="match status" value="1"/>
</dbReference>
<dbReference type="InterPro" id="IPR053170">
    <property type="entry name" value="Transcription_regulator"/>
</dbReference>
<organism evidence="2 3">
    <name type="scientific">Marinobacter daqiaonensis</name>
    <dbReference type="NCBI Taxonomy" id="650891"/>
    <lineage>
        <taxon>Bacteria</taxon>
        <taxon>Pseudomonadati</taxon>
        <taxon>Pseudomonadota</taxon>
        <taxon>Gammaproteobacteria</taxon>
        <taxon>Pseudomonadales</taxon>
        <taxon>Marinobacteraceae</taxon>
        <taxon>Marinobacter</taxon>
    </lineage>
</organism>
<dbReference type="Pfam" id="PF04307">
    <property type="entry name" value="YdjM"/>
    <property type="match status" value="1"/>
</dbReference>
<evidence type="ECO:0000313" key="2">
    <source>
        <dbReference type="EMBL" id="SFR81535.1"/>
    </source>
</evidence>
<keyword evidence="1" id="KW-0812">Transmembrane</keyword>
<dbReference type="EMBL" id="FOYW01000003">
    <property type="protein sequence ID" value="SFR81535.1"/>
    <property type="molecule type" value="Genomic_DNA"/>
</dbReference>
<proteinExistence type="predicted"/>
<sequence>MDSLTQAVLGASIGGAVAGKFLGRTALVGGALLGTLPDLDVVIDYGTAIANFTQHRGFSHSLFVLVPLALALGFALHRWKPAVPLGRCLAFTLLILVTHPLLDVLTTYGTQLFWPIGPPLGTTSIFIIDPLYTLPLLAAFIYGLVRPPALKFQATALALSSLYLVWAVTAQTLVEQRVTPELARQGLDDAPMMVQPMPFNTLLWRVTVMGEMERLEMVTGPFEDDRPLVVERFPVNRTLLLQLAALPEGQRLIWFTDGFLDVRARDDRLLATDIRLGVPGAHPFTFVVAERTADDWKPVDSTKTSRPTVSRDAIQAFWSRLSGEAEVLCLATFKALPGGSNCS</sequence>
<feature type="transmembrane region" description="Helical" evidence="1">
    <location>
        <begin position="156"/>
        <end position="174"/>
    </location>
</feature>
<evidence type="ECO:0000256" key="1">
    <source>
        <dbReference type="SAM" id="Phobius"/>
    </source>
</evidence>
<dbReference type="PANTHER" id="PTHR40031">
    <property type="entry name" value="HYPOTHETICAL MEMBRANE SPANNING PROTEIN"/>
    <property type="match status" value="1"/>
</dbReference>
<evidence type="ECO:0000313" key="3">
    <source>
        <dbReference type="Proteomes" id="UP000198644"/>
    </source>
</evidence>
<accession>A0A1I6JRD4</accession>
<protein>
    <submittedName>
        <fullName evidence="2">Inner membrane protein</fullName>
    </submittedName>
</protein>
<feature type="transmembrane region" description="Helical" evidence="1">
    <location>
        <begin position="88"/>
        <end position="108"/>
    </location>
</feature>
<feature type="transmembrane region" description="Helical" evidence="1">
    <location>
        <begin position="58"/>
        <end position="76"/>
    </location>
</feature>
<keyword evidence="1" id="KW-1133">Transmembrane helix</keyword>
<keyword evidence="3" id="KW-1185">Reference proteome</keyword>
<feature type="transmembrane region" description="Helical" evidence="1">
    <location>
        <begin position="120"/>
        <end position="144"/>
    </location>
</feature>